<sequence>MTALLELGVPARLMAGFGDPSAPTPLSVLVRRFDRPPTARLGEGVLVVAGQGDAALRTATQMAHRAGLNTHEIVLAGHVDPVPGHGRRLQSVAGAGRFRARTDPSRPTVVALGVSEDRETWADTAAMLQALEPDQAWAAVDATRKPVEVRRWLRAVGADRPFDALAACGAFEAQAPGTVLSLDVPVGWVDGLPATPVVWAAVLSERLADDARWD</sequence>
<dbReference type="AlphaFoldDB" id="A0A0A0BUJ9"/>
<name>A0A0A0BUJ9_9CELL</name>
<dbReference type="Proteomes" id="UP000054314">
    <property type="component" value="Unassembled WGS sequence"/>
</dbReference>
<protein>
    <submittedName>
        <fullName evidence="1">Uncharacterized protein</fullName>
    </submittedName>
</protein>
<gene>
    <name evidence="1" type="ORF">N869_03185</name>
</gene>
<keyword evidence="2" id="KW-1185">Reference proteome</keyword>
<evidence type="ECO:0000313" key="1">
    <source>
        <dbReference type="EMBL" id="KGM11362.1"/>
    </source>
</evidence>
<comment type="caution">
    <text evidence="1">The sequence shown here is derived from an EMBL/GenBank/DDBJ whole genome shotgun (WGS) entry which is preliminary data.</text>
</comment>
<evidence type="ECO:0000313" key="2">
    <source>
        <dbReference type="Proteomes" id="UP000054314"/>
    </source>
</evidence>
<proteinExistence type="predicted"/>
<organism evidence="1 2">
    <name type="scientific">Cellulomonas bogoriensis 69B4 = DSM 16987</name>
    <dbReference type="NCBI Taxonomy" id="1386082"/>
    <lineage>
        <taxon>Bacteria</taxon>
        <taxon>Bacillati</taxon>
        <taxon>Actinomycetota</taxon>
        <taxon>Actinomycetes</taxon>
        <taxon>Micrococcales</taxon>
        <taxon>Cellulomonadaceae</taxon>
        <taxon>Cellulomonas</taxon>
    </lineage>
</organism>
<dbReference type="RefSeq" id="WP_035061293.1">
    <property type="nucleotide sequence ID" value="NZ_AXCZ01000117.1"/>
</dbReference>
<dbReference type="OrthoDB" id="3700292at2"/>
<accession>A0A0A0BUJ9</accession>
<dbReference type="EMBL" id="AXCZ01000117">
    <property type="protein sequence ID" value="KGM11362.1"/>
    <property type="molecule type" value="Genomic_DNA"/>
</dbReference>
<reference evidence="1 2" key="1">
    <citation type="submission" date="2013-08" db="EMBL/GenBank/DDBJ databases">
        <title>Genome sequencing of Cellulomonas bogoriensis 69B4.</title>
        <authorList>
            <person name="Chen F."/>
            <person name="Li Y."/>
            <person name="Wang G."/>
        </authorList>
    </citation>
    <scope>NUCLEOTIDE SEQUENCE [LARGE SCALE GENOMIC DNA]</scope>
    <source>
        <strain evidence="1 2">69B4</strain>
    </source>
</reference>